<dbReference type="Pfam" id="PF00892">
    <property type="entry name" value="EamA"/>
    <property type="match status" value="2"/>
</dbReference>
<dbReference type="PANTHER" id="PTHR22911:SF6">
    <property type="entry name" value="SOLUTE CARRIER FAMILY 35 MEMBER G1"/>
    <property type="match status" value="1"/>
</dbReference>
<feature type="domain" description="EamA" evidence="6">
    <location>
        <begin position="6"/>
        <end position="137"/>
    </location>
</feature>
<dbReference type="PANTHER" id="PTHR22911">
    <property type="entry name" value="ACYL-MALONYL CONDENSING ENZYME-RELATED"/>
    <property type="match status" value="1"/>
</dbReference>
<protein>
    <submittedName>
        <fullName evidence="8">DMT family transporter</fullName>
    </submittedName>
    <submittedName>
        <fullName evidence="7">EamA domain-containing membrane protein RarD</fullName>
    </submittedName>
</protein>
<evidence type="ECO:0000313" key="9">
    <source>
        <dbReference type="Proteomes" id="UP000199322"/>
    </source>
</evidence>
<proteinExistence type="predicted"/>
<feature type="transmembrane region" description="Helical" evidence="5">
    <location>
        <begin position="97"/>
        <end position="114"/>
    </location>
</feature>
<evidence type="ECO:0000256" key="4">
    <source>
        <dbReference type="ARBA" id="ARBA00023136"/>
    </source>
</evidence>
<feature type="transmembrane region" description="Helical" evidence="5">
    <location>
        <begin position="121"/>
        <end position="137"/>
    </location>
</feature>
<evidence type="ECO:0000313" key="8">
    <source>
        <dbReference type="EMBL" id="TGG88845.1"/>
    </source>
</evidence>
<keyword evidence="4 5" id="KW-0472">Membrane</keyword>
<evidence type="ECO:0000256" key="3">
    <source>
        <dbReference type="ARBA" id="ARBA00022989"/>
    </source>
</evidence>
<sequence length="287" mass="31984">MVEKRKAVIYMLISSLAFATMGAFVKLAGDLPTVQKVFSRNFISMLIAGSIVLYNKKPLFGEKKNLKYLLIRSALGTAGMLAYFYSIDHLLLSDSSMLNKLNPFFVSIFAFFILKEHFSKIQIPALFIAFTGAVFIIKPEFDMSVIPALLGLSSAVLAAGAYTTVRFLGGREEFYTIVFFFSFFSTMVTLPLMVTFFEPMNWNQVLFLVLTGIVASIGQFTLTIAYKHAPAGEISILNYTNVLFSGIIGYFLFDSIPDFLSIVGYALIISAALLIYINANNRRKKLN</sequence>
<accession>A0A1G6L604</accession>
<evidence type="ECO:0000259" key="6">
    <source>
        <dbReference type="Pfam" id="PF00892"/>
    </source>
</evidence>
<evidence type="ECO:0000313" key="7">
    <source>
        <dbReference type="EMBL" id="SDC38543.1"/>
    </source>
</evidence>
<dbReference type="RefSeq" id="WP_091403315.1">
    <property type="nucleotide sequence ID" value="NZ_FMYV01000003.1"/>
</dbReference>
<gene>
    <name evidence="8" type="ORF">E4650_01225</name>
    <name evidence="7" type="ORF">SAMN04488588_1018</name>
</gene>
<dbReference type="AlphaFoldDB" id="A0A1G6L604"/>
<evidence type="ECO:0000313" key="10">
    <source>
        <dbReference type="Proteomes" id="UP000297288"/>
    </source>
</evidence>
<dbReference type="Proteomes" id="UP000199322">
    <property type="component" value="Unassembled WGS sequence"/>
</dbReference>
<dbReference type="InterPro" id="IPR037185">
    <property type="entry name" value="EmrE-like"/>
</dbReference>
<dbReference type="EMBL" id="SRME01000001">
    <property type="protein sequence ID" value="TGG88845.1"/>
    <property type="molecule type" value="Genomic_DNA"/>
</dbReference>
<evidence type="ECO:0000256" key="5">
    <source>
        <dbReference type="SAM" id="Phobius"/>
    </source>
</evidence>
<dbReference type="EMBL" id="FMYV01000003">
    <property type="protein sequence ID" value="SDC38543.1"/>
    <property type="molecule type" value="Genomic_DNA"/>
</dbReference>
<keyword evidence="3 5" id="KW-1133">Transmembrane helix</keyword>
<feature type="transmembrane region" description="Helical" evidence="5">
    <location>
        <begin position="66"/>
        <end position="85"/>
    </location>
</feature>
<keyword evidence="2 5" id="KW-0812">Transmembrane</keyword>
<feature type="transmembrane region" description="Helical" evidence="5">
    <location>
        <begin position="205"/>
        <end position="224"/>
    </location>
</feature>
<evidence type="ECO:0000256" key="2">
    <source>
        <dbReference type="ARBA" id="ARBA00022692"/>
    </source>
</evidence>
<feature type="transmembrane region" description="Helical" evidence="5">
    <location>
        <begin position="174"/>
        <end position="193"/>
    </location>
</feature>
<reference evidence="8 10" key="2">
    <citation type="submission" date="2019-04" db="EMBL/GenBank/DDBJ databases">
        <title>Draft genome sequence data and analysis of a Fermenting Bacterium, Geotoga petraea strain HO-Geo1, isolated from heavy-oil petroleum reservoir in Russia.</title>
        <authorList>
            <person name="Grouzdev D.S."/>
            <person name="Semenova E.M."/>
            <person name="Sokolova D.S."/>
            <person name="Tourova T.P."/>
            <person name="Poltaraus A.B."/>
            <person name="Nazina T.N."/>
        </authorList>
    </citation>
    <scope>NUCLEOTIDE SEQUENCE [LARGE SCALE GENOMIC DNA]</scope>
    <source>
        <strain evidence="8 10">HO-Geo1</strain>
    </source>
</reference>
<dbReference type="InterPro" id="IPR000620">
    <property type="entry name" value="EamA_dom"/>
</dbReference>
<feature type="transmembrane region" description="Helical" evidence="5">
    <location>
        <begin position="37"/>
        <end position="54"/>
    </location>
</feature>
<keyword evidence="9" id="KW-1185">Reference proteome</keyword>
<dbReference type="Proteomes" id="UP000297288">
    <property type="component" value="Unassembled WGS sequence"/>
</dbReference>
<feature type="transmembrane region" description="Helical" evidence="5">
    <location>
        <begin position="7"/>
        <end position="25"/>
    </location>
</feature>
<feature type="domain" description="EamA" evidence="6">
    <location>
        <begin position="148"/>
        <end position="276"/>
    </location>
</feature>
<evidence type="ECO:0000256" key="1">
    <source>
        <dbReference type="ARBA" id="ARBA00004141"/>
    </source>
</evidence>
<dbReference type="SUPFAM" id="SSF103481">
    <property type="entry name" value="Multidrug resistance efflux transporter EmrE"/>
    <property type="match status" value="2"/>
</dbReference>
<reference evidence="7 9" key="1">
    <citation type="submission" date="2016-10" db="EMBL/GenBank/DDBJ databases">
        <authorList>
            <person name="de Groot N.N."/>
        </authorList>
    </citation>
    <scope>NUCLEOTIDE SEQUENCE [LARGE SCALE GENOMIC DNA]</scope>
    <source>
        <strain evidence="7 9">WG14</strain>
    </source>
</reference>
<feature type="transmembrane region" description="Helical" evidence="5">
    <location>
        <begin position="143"/>
        <end position="162"/>
    </location>
</feature>
<dbReference type="OrthoDB" id="5148831at2"/>
<dbReference type="GO" id="GO:0016020">
    <property type="term" value="C:membrane"/>
    <property type="evidence" value="ECO:0007669"/>
    <property type="project" value="UniProtKB-SubCell"/>
</dbReference>
<organism evidence="7 9">
    <name type="scientific">Geotoga petraea</name>
    <dbReference type="NCBI Taxonomy" id="28234"/>
    <lineage>
        <taxon>Bacteria</taxon>
        <taxon>Thermotogati</taxon>
        <taxon>Thermotogota</taxon>
        <taxon>Thermotogae</taxon>
        <taxon>Petrotogales</taxon>
        <taxon>Petrotogaceae</taxon>
        <taxon>Geotoga</taxon>
    </lineage>
</organism>
<feature type="transmembrane region" description="Helical" evidence="5">
    <location>
        <begin position="259"/>
        <end position="279"/>
    </location>
</feature>
<dbReference type="STRING" id="28234.SAMN04488588_1018"/>
<feature type="transmembrane region" description="Helical" evidence="5">
    <location>
        <begin position="236"/>
        <end position="253"/>
    </location>
</feature>
<name>A0A1G6L604_9BACT</name>
<comment type="subcellular location">
    <subcellularLocation>
        <location evidence="1">Membrane</location>
        <topology evidence="1">Multi-pass membrane protein</topology>
    </subcellularLocation>
</comment>